<reference evidence="1" key="1">
    <citation type="submission" date="2021-06" db="EMBL/GenBank/DDBJ databases">
        <authorList>
            <person name="Kallberg Y."/>
            <person name="Tangrot J."/>
            <person name="Rosling A."/>
        </authorList>
    </citation>
    <scope>NUCLEOTIDE SEQUENCE</scope>
    <source>
        <strain evidence="1">CL551</strain>
    </source>
</reference>
<name>A0A9N9GDC6_9GLOM</name>
<dbReference type="Proteomes" id="UP000789342">
    <property type="component" value="Unassembled WGS sequence"/>
</dbReference>
<dbReference type="EMBL" id="CAJVPV010005958">
    <property type="protein sequence ID" value="CAG8598443.1"/>
    <property type="molecule type" value="Genomic_DNA"/>
</dbReference>
<evidence type="ECO:0000313" key="2">
    <source>
        <dbReference type="Proteomes" id="UP000789342"/>
    </source>
</evidence>
<keyword evidence="2" id="KW-1185">Reference proteome</keyword>
<feature type="non-terminal residue" evidence="1">
    <location>
        <position position="393"/>
    </location>
</feature>
<accession>A0A9N9GDC6</accession>
<evidence type="ECO:0000313" key="1">
    <source>
        <dbReference type="EMBL" id="CAG8598443.1"/>
    </source>
</evidence>
<dbReference type="AlphaFoldDB" id="A0A9N9GDC6"/>
<comment type="caution">
    <text evidence="1">The sequence shown here is derived from an EMBL/GenBank/DDBJ whole genome shotgun (WGS) entry which is preliminary data.</text>
</comment>
<protein>
    <submittedName>
        <fullName evidence="1">9274_t:CDS:1</fullName>
    </submittedName>
</protein>
<dbReference type="OrthoDB" id="2329773at2759"/>
<proteinExistence type="predicted"/>
<gene>
    <name evidence="1" type="ORF">AMORRO_LOCUS7672</name>
</gene>
<sequence length="393" mass="46482">EENLYQLQHRVNAEKRVVEFDTKIGQRWVDDLDYQNKRRRRETSPLEKYSDYDNVKSLVDDYDVDESENDNGYNEIDNESDKRFYPWLNDIEVESESESDYDTTDDEFDESYCTTEIINISDHEAVDQHSELKKWVLENRVPNITDKEKDAIGNYVLDVFERNVESTIKSIKEKKIDLDPNDASFVKRILDTWAYKWKSEFNETMSESTYTATWIAPDFEILKNKDPGLFNSSWCEMIHPSSKWRRRNVCKSNKKTGRKCDGILFIKSSTIERLVFENVCSPKKENRPKYYKDLNKSFRNAVDTLCKRFWTNKQGDAEISRKYIDLLSNNKLENQGELWRICFAGKDKFLAERIYKLEIPWKFEDDWTKLADVCKMMLLIEIASLCAGLTAVP</sequence>
<organism evidence="1 2">
    <name type="scientific">Acaulospora morrowiae</name>
    <dbReference type="NCBI Taxonomy" id="94023"/>
    <lineage>
        <taxon>Eukaryota</taxon>
        <taxon>Fungi</taxon>
        <taxon>Fungi incertae sedis</taxon>
        <taxon>Mucoromycota</taxon>
        <taxon>Glomeromycotina</taxon>
        <taxon>Glomeromycetes</taxon>
        <taxon>Diversisporales</taxon>
        <taxon>Acaulosporaceae</taxon>
        <taxon>Acaulospora</taxon>
    </lineage>
</organism>